<accession>A0A1Q8SUP0</accession>
<evidence type="ECO:0000256" key="1">
    <source>
        <dbReference type="SAM" id="Phobius"/>
    </source>
</evidence>
<name>A0A1Q8SUP0_9GAMM</name>
<dbReference type="InterPro" id="IPR031876">
    <property type="entry name" value="DUF4760"/>
</dbReference>
<dbReference type="OrthoDB" id="6712169at2"/>
<dbReference type="Proteomes" id="UP000186878">
    <property type="component" value="Unassembled WGS sequence"/>
</dbReference>
<evidence type="ECO:0008006" key="4">
    <source>
        <dbReference type="Google" id="ProtNLM"/>
    </source>
</evidence>
<keyword evidence="1" id="KW-0812">Transmembrane</keyword>
<proteinExistence type="predicted"/>
<dbReference type="AlphaFoldDB" id="A0A1Q8SUP0"/>
<sequence>MGDFYEALKSIMYNLAIEHPTFYSTILTGLLAAIFTTRTIAKQRELSREKNSLDFQATYKHNQEVSDSWHKIREVRGNLEELKRLGKDECSGEETAKALNVICNEWERCANAIKKNVYDEDFLYNCHGSTVYFIYRDFHPYINERRKKNPKFFNNFVWLAERWCKKRANELKKTDHEEFEQIEKEHLSIKLHLDKIARKMNQGS</sequence>
<reference evidence="2 3" key="1">
    <citation type="submission" date="2016-12" db="EMBL/GenBank/DDBJ databases">
        <title>Draft genome sequences of strains Salinicola socius SMB35, Salinicola sp. MH3R3-1 and Chromohalobacter sp. SMB17 from the Verkhnekamsk potash mining region of Russia.</title>
        <authorList>
            <person name="Mavrodi D.V."/>
            <person name="Olsson B.E."/>
            <person name="Korsakova E.S."/>
            <person name="Pyankova A."/>
            <person name="Mavrodi O.V."/>
            <person name="Plotnikova E.G."/>
        </authorList>
    </citation>
    <scope>NUCLEOTIDE SEQUENCE [LARGE SCALE GENOMIC DNA]</scope>
    <source>
        <strain evidence="2 3">SMB35</strain>
    </source>
</reference>
<gene>
    <name evidence="2" type="ORF">BTW07_05785</name>
</gene>
<dbReference type="RefSeq" id="WP_075569220.1">
    <property type="nucleotide sequence ID" value="NZ_MSDO01000005.1"/>
</dbReference>
<keyword evidence="3" id="KW-1185">Reference proteome</keyword>
<feature type="transmembrane region" description="Helical" evidence="1">
    <location>
        <begin position="20"/>
        <end position="41"/>
    </location>
</feature>
<dbReference type="Pfam" id="PF15956">
    <property type="entry name" value="DUF4760"/>
    <property type="match status" value="1"/>
</dbReference>
<evidence type="ECO:0000313" key="2">
    <source>
        <dbReference type="EMBL" id="OLO05123.1"/>
    </source>
</evidence>
<dbReference type="EMBL" id="MSDO01000005">
    <property type="protein sequence ID" value="OLO05123.1"/>
    <property type="molecule type" value="Genomic_DNA"/>
</dbReference>
<organism evidence="2 3">
    <name type="scientific">Salinicola socius</name>
    <dbReference type="NCBI Taxonomy" id="404433"/>
    <lineage>
        <taxon>Bacteria</taxon>
        <taxon>Pseudomonadati</taxon>
        <taxon>Pseudomonadota</taxon>
        <taxon>Gammaproteobacteria</taxon>
        <taxon>Oceanospirillales</taxon>
        <taxon>Halomonadaceae</taxon>
        <taxon>Salinicola</taxon>
    </lineage>
</organism>
<keyword evidence="1" id="KW-0472">Membrane</keyword>
<protein>
    <recommendedName>
        <fullName evidence="4">DUF4760 domain-containing protein</fullName>
    </recommendedName>
</protein>
<comment type="caution">
    <text evidence="2">The sequence shown here is derived from an EMBL/GenBank/DDBJ whole genome shotgun (WGS) entry which is preliminary data.</text>
</comment>
<keyword evidence="1" id="KW-1133">Transmembrane helix</keyword>
<evidence type="ECO:0000313" key="3">
    <source>
        <dbReference type="Proteomes" id="UP000186878"/>
    </source>
</evidence>